<dbReference type="AlphaFoldDB" id="A0A841CRT4"/>
<evidence type="ECO:0000313" key="2">
    <source>
        <dbReference type="Proteomes" id="UP000547510"/>
    </source>
</evidence>
<proteinExistence type="predicted"/>
<dbReference type="RefSeq" id="WP_184698689.1">
    <property type="nucleotide sequence ID" value="NZ_JACHJN010000016.1"/>
</dbReference>
<gene>
    <name evidence="1" type="ORF">FHS29_007085</name>
</gene>
<dbReference type="Proteomes" id="UP000547510">
    <property type="component" value="Unassembled WGS sequence"/>
</dbReference>
<dbReference type="EMBL" id="JACHJN010000016">
    <property type="protein sequence ID" value="MBB5960461.1"/>
    <property type="molecule type" value="Genomic_DNA"/>
</dbReference>
<name>A0A841CRT4_9PSEU</name>
<protein>
    <submittedName>
        <fullName evidence="1">Uncharacterized protein</fullName>
    </submittedName>
</protein>
<organism evidence="1 2">
    <name type="scientific">Saccharothrix tamanrassetensis</name>
    <dbReference type="NCBI Taxonomy" id="1051531"/>
    <lineage>
        <taxon>Bacteria</taxon>
        <taxon>Bacillati</taxon>
        <taxon>Actinomycetota</taxon>
        <taxon>Actinomycetes</taxon>
        <taxon>Pseudonocardiales</taxon>
        <taxon>Pseudonocardiaceae</taxon>
        <taxon>Saccharothrix</taxon>
    </lineage>
</organism>
<keyword evidence="2" id="KW-1185">Reference proteome</keyword>
<evidence type="ECO:0000313" key="1">
    <source>
        <dbReference type="EMBL" id="MBB5960461.1"/>
    </source>
</evidence>
<reference evidence="1 2" key="1">
    <citation type="submission" date="2020-08" db="EMBL/GenBank/DDBJ databases">
        <title>Genomic Encyclopedia of Type Strains, Phase III (KMG-III): the genomes of soil and plant-associated and newly described type strains.</title>
        <authorList>
            <person name="Whitman W."/>
        </authorList>
    </citation>
    <scope>NUCLEOTIDE SEQUENCE [LARGE SCALE GENOMIC DNA]</scope>
    <source>
        <strain evidence="1 2">CECT 8640</strain>
    </source>
</reference>
<comment type="caution">
    <text evidence="1">The sequence shown here is derived from an EMBL/GenBank/DDBJ whole genome shotgun (WGS) entry which is preliminary data.</text>
</comment>
<accession>A0A841CRT4</accession>
<sequence>MTVEVLVEVVGEAAFDEFPRITWRQDAVWRRRAVRSFDDLVADLAAGECPRPRCAAEEMALRLILRCAESVVGDGWSGVDTRFAGLLEHDDDHNRHLNMGDYRPHAWFATFGQAQPRDPIRPFRR</sequence>